<gene>
    <name evidence="4" type="ORF">Aco04nite_03590</name>
</gene>
<dbReference type="InterPro" id="IPR010221">
    <property type="entry name" value="VCBS_dom"/>
</dbReference>
<dbReference type="PANTHER" id="PTHR34720:SF9">
    <property type="entry name" value="BLR4714 PROTEIN"/>
    <property type="match status" value="1"/>
</dbReference>
<dbReference type="NCBIfam" id="TIGR01965">
    <property type="entry name" value="VCBS_repeat"/>
    <property type="match status" value="1"/>
</dbReference>
<dbReference type="NCBIfam" id="TIGR01451">
    <property type="entry name" value="B_ant_repeat"/>
    <property type="match status" value="1"/>
</dbReference>
<dbReference type="NCBIfam" id="NF012211">
    <property type="entry name" value="tand_rpt_95"/>
    <property type="match status" value="12"/>
</dbReference>
<evidence type="ECO:0000313" key="5">
    <source>
        <dbReference type="Proteomes" id="UP000680865"/>
    </source>
</evidence>
<evidence type="ECO:0000313" key="4">
    <source>
        <dbReference type="EMBL" id="GIM66816.1"/>
    </source>
</evidence>
<keyword evidence="2" id="KW-1133">Transmembrane helix</keyword>
<feature type="compositionally biased region" description="Low complexity" evidence="1">
    <location>
        <begin position="610"/>
        <end position="623"/>
    </location>
</feature>
<dbReference type="SUPFAM" id="SSF49401">
    <property type="entry name" value="Bacterial adhesins"/>
    <property type="match status" value="1"/>
</dbReference>
<evidence type="ECO:0000259" key="3">
    <source>
        <dbReference type="Pfam" id="PF01345"/>
    </source>
</evidence>
<feature type="compositionally biased region" description="Polar residues" evidence="1">
    <location>
        <begin position="624"/>
        <end position="633"/>
    </location>
</feature>
<feature type="domain" description="DUF11" evidence="3">
    <location>
        <begin position="519"/>
        <end position="635"/>
    </location>
</feature>
<comment type="caution">
    <text evidence="4">The sequence shown here is derived from an EMBL/GenBank/DDBJ whole genome shotgun (WGS) entry which is preliminary data.</text>
</comment>
<dbReference type="PANTHER" id="PTHR34720">
    <property type="entry name" value="MICROCYSTIN DEPENDENT PROTEIN"/>
    <property type="match status" value="1"/>
</dbReference>
<dbReference type="InterPro" id="IPR001434">
    <property type="entry name" value="OmcB-like_DUF11"/>
</dbReference>
<dbReference type="Pfam" id="PF17963">
    <property type="entry name" value="Big_9"/>
    <property type="match status" value="12"/>
</dbReference>
<protein>
    <recommendedName>
        <fullName evidence="3">DUF11 domain-containing protein</fullName>
    </recommendedName>
</protein>
<feature type="transmembrane region" description="Helical" evidence="2">
    <location>
        <begin position="1747"/>
        <end position="1767"/>
    </location>
</feature>
<keyword evidence="2" id="KW-0812">Transmembrane</keyword>
<organism evidence="4 5">
    <name type="scientific">Winogradskya consettensis</name>
    <dbReference type="NCBI Taxonomy" id="113560"/>
    <lineage>
        <taxon>Bacteria</taxon>
        <taxon>Bacillati</taxon>
        <taxon>Actinomycetota</taxon>
        <taxon>Actinomycetes</taxon>
        <taxon>Micromonosporales</taxon>
        <taxon>Micromonosporaceae</taxon>
        <taxon>Winogradskya</taxon>
    </lineage>
</organism>
<dbReference type="Gene3D" id="2.60.40.740">
    <property type="match status" value="1"/>
</dbReference>
<sequence length="1797" mass="180948">MQALRSAPHRALAVLVVIAVGVAMTFYMTRAEAVITNPFSSEFSTDANGAILMRGNANLTCPTATAGCTDALNGTGATADALNNNAYVMENLGANVGQGIFNSSSATVTLPANSTVLFAGLYWGADTKAGTSGVVAPTAADNNKVKLSIPGGGGAWTNVTATKMFTDPSLTAYQGYADVTSTVAGAGSGSYSVGNIQAGTGKDRYAGWSLVIAYQNASLPMRNLRVYDGFGVVSSASSSVNIPVDGFKTPLTGTVKTNIGAVVYEGDLGKTGDVLQLDSTSMSDSKNPVDNFFNSTVSEGGTLIGDRTPNNPNLLGLDVDQFDATGKLANGATSASLTLTTTNETFYPGVVTFATDLYAPDLTTTLTGTDKTGDPARLMPADEIEYSISVVNKGTDNSGGTVLTDAVPAGTTYVPGSLKIAGTAMTDAAADDTAEFVTDSAQGKTVFRIGTGATSTTGGTLATNATVVVTYRVKVKDTTPSGTTITNVAALSYSGASTGRTITGTSNVVNATVDKPVADLAATVTASTNTVQRDALPAAITYQLTVTNNGTDREPLPVAKLTLPTGVTVVTLPAGCTQSGQDITCALGALASGTAATVTINATVGSTAALSSPATATASGSGTDNTPGNNTATASLWVNTAPTAADDTAGTATGTAKTINVLGNDNDPDAGDTLVVTIPAQPAHGTAMANGDNTITYTPAAGWAGTDTFTYQLNDGHGGTATATVTVNVDNAPPVPADYQVATAANTAKTIAVLANVTDPNGDPLSVSAVTQPVSGGSVAITGATVTFTPNASFRGVATFKYTASDGRGGTASGNVEVTVANAGPVAQDDIATTPYHTDKVIDVLANDTDANNDPLTITSNSSPAHGTADLIGGKITYRPAVKFSGTDTFTYTISDGNGGTATGTVTVTVANAPPTVTDSTVTTPYGTPVSIDLTTTANDPNDDTITVIGTVNGAHGLVGVDADGNPEYTPDAGWSGPDSFSYTIKDGHGGTATATVNVTVANGKPVAVDDPVTAQANIPLVIPVKANDSDPNGDPLTVTVDVAPAHGTAVVNPDGTVTYTPASPGFRGTDTFHYTVSDGTDSAGATVTVTVVNSAPVAQADAVSTATDTPVTVTVLGNDTDPNGDAIAVKGFTNGAHGTVTLTGGNLVYAPNTGFAGTDTFTYTIEDPEHQTANAVVTVTVLNANPIAVPDTALGQPGVPQILKVLDNDTDPNLGQSLRVISVTQPAHGTAVLNANGTVTYTADAGSSGMDTFDYTVTDDAGGTDTATVVISIDSAPVATPDTAAAGAGTPVDIDVLANDTDAENEALTLVSVSQPKHGTVKIVDGKVRYTPDAGYAGTDTFTYVVRDAAGGQSTGQISVTVANAAPVAVTDQAAVLRNGKVDIDVLANDTDVNADQKLTVTSVGNPAHGTATVTADGKIRYVPETGFIGTDRFDYVISDGNGGTATGTVSVTVTGGSAVALPDSRSTPYQHAVSVKVLDNDLNPYDATLLIVGVTQPASGTVTFTGTEVRYEPPAGFSGTVSFTYTISDGTDRSTSTVTIKVGAPPAVPDKSVTAKPATPVTVTLPKVDKNNNAVTVVKVGKPAHGTAKLNADGTVTYTPEAGFAGADSFSYSAVDEDGNMAYGTIKVKVDGPNSAPKAKDDTATVDAGKSVVIKVRANDSDANEDTLKVISVAKPKHGHAVINANGTITYAPDDSYQGGKDSFTYTVSDGHGGYAKATVTVTVKQVADATTGTVIKLPKTGADIMSVGGVGVLTLIVGAALFFFGGRTPSWLVLAGGRDRGPGRHRPGKHALRM</sequence>
<dbReference type="RefSeq" id="WP_212995429.1">
    <property type="nucleotide sequence ID" value="NZ_BAAATW010000001.1"/>
</dbReference>
<feature type="region of interest" description="Disordered" evidence="1">
    <location>
        <begin position="610"/>
        <end position="633"/>
    </location>
</feature>
<keyword evidence="2" id="KW-0472">Membrane</keyword>
<accession>A0A919S8F5</accession>
<dbReference type="Proteomes" id="UP000680865">
    <property type="component" value="Unassembled WGS sequence"/>
</dbReference>
<name>A0A919S8F5_9ACTN</name>
<evidence type="ECO:0000256" key="1">
    <source>
        <dbReference type="SAM" id="MobiDB-lite"/>
    </source>
</evidence>
<reference evidence="4" key="1">
    <citation type="submission" date="2021-03" db="EMBL/GenBank/DDBJ databases">
        <title>Whole genome shotgun sequence of Actinoplanes consettensis NBRC 14913.</title>
        <authorList>
            <person name="Komaki H."/>
            <person name="Tamura T."/>
        </authorList>
    </citation>
    <scope>NUCLEOTIDE SEQUENCE</scope>
    <source>
        <strain evidence="4">NBRC 14913</strain>
    </source>
</reference>
<keyword evidence="5" id="KW-1185">Reference proteome</keyword>
<evidence type="ECO:0000256" key="2">
    <source>
        <dbReference type="SAM" id="Phobius"/>
    </source>
</evidence>
<proteinExistence type="predicted"/>
<dbReference type="InterPro" id="IPR047589">
    <property type="entry name" value="DUF11_rpt"/>
</dbReference>
<dbReference type="EMBL" id="BOQP01000002">
    <property type="protein sequence ID" value="GIM66816.1"/>
    <property type="molecule type" value="Genomic_DNA"/>
</dbReference>
<dbReference type="Pfam" id="PF01345">
    <property type="entry name" value="DUF11"/>
    <property type="match status" value="1"/>
</dbReference>
<dbReference type="Gene3D" id="2.60.40.2810">
    <property type="match status" value="3"/>
</dbReference>
<dbReference type="Gene3D" id="2.60.40.3440">
    <property type="match status" value="9"/>
</dbReference>
<dbReference type="InterPro" id="IPR008966">
    <property type="entry name" value="Adhesion_dom_sf"/>
</dbReference>